<evidence type="ECO:0000313" key="2">
    <source>
        <dbReference type="Proteomes" id="UP000799536"/>
    </source>
</evidence>
<dbReference type="OrthoDB" id="2410195at2759"/>
<organism evidence="1 2">
    <name type="scientific">Delitschia confertaspora ATCC 74209</name>
    <dbReference type="NCBI Taxonomy" id="1513339"/>
    <lineage>
        <taxon>Eukaryota</taxon>
        <taxon>Fungi</taxon>
        <taxon>Dikarya</taxon>
        <taxon>Ascomycota</taxon>
        <taxon>Pezizomycotina</taxon>
        <taxon>Dothideomycetes</taxon>
        <taxon>Pleosporomycetidae</taxon>
        <taxon>Pleosporales</taxon>
        <taxon>Delitschiaceae</taxon>
        <taxon>Delitschia</taxon>
    </lineage>
</organism>
<dbReference type="Proteomes" id="UP000799536">
    <property type="component" value="Unassembled WGS sequence"/>
</dbReference>
<comment type="caution">
    <text evidence="1">The sequence shown here is derived from an EMBL/GenBank/DDBJ whole genome shotgun (WGS) entry which is preliminary data.</text>
</comment>
<name>A0A9P4JNQ4_9PLEO</name>
<dbReference type="AlphaFoldDB" id="A0A9P4JNQ4"/>
<protein>
    <submittedName>
        <fullName evidence="1">Uncharacterized protein</fullName>
    </submittedName>
</protein>
<accession>A0A9P4JNQ4</accession>
<gene>
    <name evidence="1" type="ORF">GQ43DRAFT_303738</name>
</gene>
<evidence type="ECO:0000313" key="1">
    <source>
        <dbReference type="EMBL" id="KAF2202637.1"/>
    </source>
</evidence>
<dbReference type="EMBL" id="ML993929">
    <property type="protein sequence ID" value="KAF2202637.1"/>
    <property type="molecule type" value="Genomic_DNA"/>
</dbReference>
<sequence length="61" mass="6536">MHGVFCNSSDEPAHKILEMQTGALTPGCSKLLIYDHIIPQGGSSGPHMTTYDMTMMILVAG</sequence>
<keyword evidence="2" id="KW-1185">Reference proteome</keyword>
<reference evidence="1" key="1">
    <citation type="journal article" date="2020" name="Stud. Mycol.">
        <title>101 Dothideomycetes genomes: a test case for predicting lifestyles and emergence of pathogens.</title>
        <authorList>
            <person name="Haridas S."/>
            <person name="Albert R."/>
            <person name="Binder M."/>
            <person name="Bloem J."/>
            <person name="Labutti K."/>
            <person name="Salamov A."/>
            <person name="Andreopoulos B."/>
            <person name="Baker S."/>
            <person name="Barry K."/>
            <person name="Bills G."/>
            <person name="Bluhm B."/>
            <person name="Cannon C."/>
            <person name="Castanera R."/>
            <person name="Culley D."/>
            <person name="Daum C."/>
            <person name="Ezra D."/>
            <person name="Gonzalez J."/>
            <person name="Henrissat B."/>
            <person name="Kuo A."/>
            <person name="Liang C."/>
            <person name="Lipzen A."/>
            <person name="Lutzoni F."/>
            <person name="Magnuson J."/>
            <person name="Mondo S."/>
            <person name="Nolan M."/>
            <person name="Ohm R."/>
            <person name="Pangilinan J."/>
            <person name="Park H.-J."/>
            <person name="Ramirez L."/>
            <person name="Alfaro M."/>
            <person name="Sun H."/>
            <person name="Tritt A."/>
            <person name="Yoshinaga Y."/>
            <person name="Zwiers L.-H."/>
            <person name="Turgeon B."/>
            <person name="Goodwin S."/>
            <person name="Spatafora J."/>
            <person name="Crous P."/>
            <person name="Grigoriev I."/>
        </authorList>
    </citation>
    <scope>NUCLEOTIDE SEQUENCE</scope>
    <source>
        <strain evidence="1">ATCC 74209</strain>
    </source>
</reference>
<dbReference type="InterPro" id="IPR029063">
    <property type="entry name" value="SAM-dependent_MTases_sf"/>
</dbReference>
<proteinExistence type="predicted"/>
<dbReference type="Gene3D" id="3.40.50.150">
    <property type="entry name" value="Vaccinia Virus protein VP39"/>
    <property type="match status" value="1"/>
</dbReference>